<dbReference type="SUPFAM" id="SSF56801">
    <property type="entry name" value="Acetyl-CoA synthetase-like"/>
    <property type="match status" value="1"/>
</dbReference>
<dbReference type="EMBL" id="MEHK01000002">
    <property type="protein sequence ID" value="OEJ22348.1"/>
    <property type="molecule type" value="Genomic_DNA"/>
</dbReference>
<accession>A0A1E5P0C5</accession>
<dbReference type="InterPro" id="IPR036291">
    <property type="entry name" value="NAD(P)-bd_dom_sf"/>
</dbReference>
<feature type="coiled-coil region" evidence="11">
    <location>
        <begin position="6"/>
        <end position="33"/>
    </location>
</feature>
<dbReference type="InterPro" id="IPR010071">
    <property type="entry name" value="AA_adenyl_dom"/>
</dbReference>
<dbReference type="GO" id="GO:0006633">
    <property type="term" value="P:fatty acid biosynthetic process"/>
    <property type="evidence" value="ECO:0007669"/>
    <property type="project" value="InterPro"/>
</dbReference>
<dbReference type="Pfam" id="PF00698">
    <property type="entry name" value="Acyl_transf_1"/>
    <property type="match status" value="2"/>
</dbReference>
<dbReference type="CDD" id="cd08952">
    <property type="entry name" value="KR_1_SDR_x"/>
    <property type="match status" value="1"/>
</dbReference>
<gene>
    <name evidence="14" type="ORF">BGK67_32840</name>
</gene>
<dbReference type="GO" id="GO:0033068">
    <property type="term" value="P:macrolide biosynthetic process"/>
    <property type="evidence" value="ECO:0007669"/>
    <property type="project" value="UniProtKB-ARBA"/>
</dbReference>
<dbReference type="SUPFAM" id="SSF52777">
    <property type="entry name" value="CoA-dependent acyltransferases"/>
    <property type="match status" value="2"/>
</dbReference>
<dbReference type="InterPro" id="IPR029058">
    <property type="entry name" value="AB_hydrolase_fold"/>
</dbReference>
<keyword evidence="4" id="KW-0808">Transferase</keyword>
<evidence type="ECO:0000259" key="12">
    <source>
        <dbReference type="PROSITE" id="PS50075"/>
    </source>
</evidence>
<feature type="domain" description="Carrier" evidence="12">
    <location>
        <begin position="2032"/>
        <end position="2107"/>
    </location>
</feature>
<feature type="domain" description="Carrier" evidence="12">
    <location>
        <begin position="968"/>
        <end position="1044"/>
    </location>
</feature>
<dbReference type="Pfam" id="PF08659">
    <property type="entry name" value="KR"/>
    <property type="match status" value="1"/>
</dbReference>
<dbReference type="InterPro" id="IPR050091">
    <property type="entry name" value="PKS_NRPS_Biosynth_Enz"/>
</dbReference>
<keyword evidence="5" id="KW-0276">Fatty acid metabolism</keyword>
<dbReference type="PROSITE" id="PS00455">
    <property type="entry name" value="AMP_BINDING"/>
    <property type="match status" value="1"/>
</dbReference>
<dbReference type="Gene3D" id="3.40.50.720">
    <property type="entry name" value="NAD(P)-binding Rossmann-like Domain"/>
    <property type="match status" value="1"/>
</dbReference>
<evidence type="ECO:0000256" key="11">
    <source>
        <dbReference type="SAM" id="Coils"/>
    </source>
</evidence>
<dbReference type="Pfam" id="PF00668">
    <property type="entry name" value="Condensation"/>
    <property type="match status" value="1"/>
</dbReference>
<keyword evidence="2" id="KW-0596">Phosphopantetheine</keyword>
<dbReference type="SMART" id="SM00827">
    <property type="entry name" value="PKS_AT"/>
    <property type="match status" value="2"/>
</dbReference>
<dbReference type="Pfam" id="PF00501">
    <property type="entry name" value="AMP-binding"/>
    <property type="match status" value="1"/>
</dbReference>
<evidence type="ECO:0000259" key="13">
    <source>
        <dbReference type="PROSITE" id="PS52004"/>
    </source>
</evidence>
<dbReference type="InterPro" id="IPR013968">
    <property type="entry name" value="PKS_KR"/>
</dbReference>
<dbReference type="InterPro" id="IPR042099">
    <property type="entry name" value="ANL_N_sf"/>
</dbReference>
<dbReference type="InterPro" id="IPR020806">
    <property type="entry name" value="PKS_PP-bd"/>
</dbReference>
<dbReference type="InterPro" id="IPR016035">
    <property type="entry name" value="Acyl_Trfase/lysoPLipase"/>
</dbReference>
<dbReference type="PROSITE" id="PS00606">
    <property type="entry name" value="KS3_1"/>
    <property type="match status" value="1"/>
</dbReference>
<comment type="cofactor">
    <cofactor evidence="1">
        <name>pantetheine 4'-phosphate</name>
        <dbReference type="ChEBI" id="CHEBI:47942"/>
    </cofactor>
</comment>
<evidence type="ECO:0000256" key="4">
    <source>
        <dbReference type="ARBA" id="ARBA00022679"/>
    </source>
</evidence>
<comment type="similarity">
    <text evidence="10">In the C-terminal section; belongs to the NRP synthetase family.</text>
</comment>
<dbReference type="PROSITE" id="PS52004">
    <property type="entry name" value="KS3_2"/>
    <property type="match status" value="2"/>
</dbReference>
<dbReference type="InterPro" id="IPR020845">
    <property type="entry name" value="AMP-binding_CS"/>
</dbReference>
<dbReference type="Pfam" id="PF00109">
    <property type="entry name" value="ketoacyl-synt"/>
    <property type="match status" value="2"/>
</dbReference>
<feature type="domain" description="Carrier" evidence="12">
    <location>
        <begin position="3550"/>
        <end position="3624"/>
    </location>
</feature>
<dbReference type="SUPFAM" id="SSF55048">
    <property type="entry name" value="Probable ACP-binding domain of malonyl-CoA ACP transacylase"/>
    <property type="match status" value="2"/>
</dbReference>
<dbReference type="FunFam" id="3.40.366.10:FF:000002">
    <property type="entry name" value="Probable polyketide synthase 2"/>
    <property type="match status" value="1"/>
</dbReference>
<dbReference type="InterPro" id="IPR036736">
    <property type="entry name" value="ACP-like_sf"/>
</dbReference>
<dbReference type="SMART" id="SM01294">
    <property type="entry name" value="PKS_PP_betabranch"/>
    <property type="match status" value="1"/>
</dbReference>
<dbReference type="GO" id="GO:0004315">
    <property type="term" value="F:3-oxoacyl-[acyl-carrier-protein] synthase activity"/>
    <property type="evidence" value="ECO:0007669"/>
    <property type="project" value="InterPro"/>
</dbReference>
<dbReference type="SUPFAM" id="SSF52151">
    <property type="entry name" value="FabD/lysophospholipase-like"/>
    <property type="match status" value="2"/>
</dbReference>
<dbReference type="InterPro" id="IPR000873">
    <property type="entry name" value="AMP-dep_synth/lig_dom"/>
</dbReference>
<sequence length="3908" mass="409012">MAKMSAQANEDRLRRAMAAVIQLQQRNAELENERHEPVAVVAMACRLPGGITTPEEFWELLADGRDAIGPLPARWDGLDLYDPDPTATGKSYAQEGGFLDGLEEFDADFFGISRREAVSMDPQQRLVLEASWEALERAGLRPDTMAGSRTGVYLGAMRSDYDTGNAPLEVLDGYQGTGISGSVVSGRISYALGLQGPALTIDTACSSSLVAIHSAVAALRGGDCELALAGGVTVMSSPAMYVESSRLGAMAPDGRCKSFSAQADGAIWSEGVGILVLKKLSAARRDGDPVLAVIRGSAVNQDGRSQGLTAPNGPAQQRVIRDALDSGRLTPADIDAIDAHGTGTPLGDPIEAGALAEVFGPGRDGDRPVWLGSSKSNLGHTQAAAGVVGVMKMILALRHEALPPTLHAAEPSPQIPWENSGLRLVQELRPWQRGERVRRAGVSSFGISGTNAHVIVEEAPAPAPAETGAEAAPAEPAPAGAPAGARPLLVSGFDTAALRAQAARWADWLTARPGAHWPDVLRTAALHRTPLEARASVLAAGPAEAAEALTALAAGLPHPAVTAATARERGKAVFVFPGQGSQWLGMGRELMEQSPVFREAVQECDGALAPWTGWSVTSFLRGEADPELTLERIDVLQPALFAVMIGLVAVWRSLGVEPAAVVGSSQGEVPAAVVSGALTLADGARLTALRSQGQLRECSGRGAMALVELPVARTRELIEPYGAALSVAVVNTAGSTVVSGDVDAVERLLAELEGGDVFCRRIQSDTAGHSAHIDPMLPWLAEQLADLRPGAATVPFYSTVTGAVVEGTGLDGAYWCRNVRETVRMDLALARLVADGHGVFVEISPHPVLGMPLTSATADSDGAVVGSLRRDQGGLDQLLRSLGALHTQGYEVDWTRVFAPADGSAARLAELPTYAFQRKPYWTDVPGYRRLDEAEIAALGRAAQDGAAEDATGPAALRARLAALGEGERLEALTDLVRREAAAVLGATEPVPVQKRLQELGLDSIMALQLRNRLTELTTTTLPANLAFQHPTARDIAGHLLAHALGALESAPTTALERSEGRGAHPATDGQRRLWFLEQLRPGSAEYHTPLVLRTEERLDPAALRSALTWVTARHEALRTSLATRDGALVQIVRAEAEPQFSHEDLSHLDAAELDARVREEERRPMPLDGPGLLRCLLADTHDGGQLIGVFLHHAVTDGWSLSVFTQELYAAYTAYAGGGAPEAPEPAFQLGDFAAWEQRALEEGHFARGLRVIGERLTGMGRLELPAADGASEGGTTGFTLPAALRTRVEELATRTGVTPYTVYASAFAVLLARTTGAYDFGLGTVWANRQLAGTEGLLGFLVTTLPLRCELTGNPSFEQVLAQTAPRVLELMEHQDLPLTELVKAVGGERTGEDNPLFGAVFNYRASTLPAFGEGRGAWVPSADAAVGGGPRGVAKSAVGLTLAPAGEGLAGEVEFLPGVLGAEAAARLADNFRTLLEAAVADPSRPIGALELISGDELAWLEEHGGRVAGEAAGPTALERILAQARRTPGAPALVDGGRTWTYAQVVARAAAMAGHLRSAGAGPGTLVGIHLPRSADLVVSVLAIWLAGGAYVPLDPEYPKARLEHVIRDSGLSLVVSTRDGSPEVAADDVAVLLADALADSADRDGIQEGIPDGPGTLPGLSDLAYVIYTSGSTGLPKGVQLEHAQFATFCTAMDERVGGGPGDTWLAVTSLSFDISTLELLWTLTRGYRVVVGRGGPAGWADYLPYAPTHLQCTPSLARMLLADADGRSLVQGLDRMLVGGEALDRGLARKLERLCPGGLMNMYGPTETTVWSAAWDAVPGEVSLGRPLHGNLLYVLDGAGQRVPRGTRGELFIGGLAVARGYLNRPELDAERFLADPFAGNGARMYRTGDVVRYRADGSLEFCGRADAQVKLRGHRIELGEIEAVAAEHTGVAEAAAVVREDVPGDPRLCLYLTAAPGRTVADEELLAALAGRLPAYMVPSRLVHLPELPHTPNKKVDRGALLRLDAPAPAPAAAAARAGGGRESAGEGGIESLVSGAWADVLGIPVVDPDKGIFDLGANSMTALEAHKLICAGLGREFPLSTLFRYPTVRRLTAYLRDGSHAAPDRLESAARRERSGEDAVAIVGMACKLPGAPDLDTFWRNLRGGVESITHFTDEELRAAGATEEELADPAYVRSRGLIDGADLFDAAFFDYSPAEAEVMDPQHRLFLEAAWQALEHAGIVPAAFDGNVAVFGGTGFGGYHQDASGDLSSFYRSMIGNKNDYLATRVAHKLDLRGPALSVQTACSTGLVAAHLARESLLRGESDVALVGASSLTIPLKRGFVHQPGLVVSPDGKCRAFDEKGAGTVFGSGVGMLVLRRLSDAVEAGDTVYAVLRGSAVNNDGAAKAGFTAPSVQGQAYVIAEAQASAGVTPDSVGFIEAHGTATSLGDPIEVQALQQVFGSAERAEPCAIGSVKTNIGHADATAGIAGLIKAALAVHHGELVPSLNYEHPNPEMGLDPNLFYVNTETKPWHEDGPRRAGVSSFGIGGTNAHVVLEQAPDTAPAPQEHPAGAVPVVLSARTDAALREQAGRWADWLEEHRQVPLADVARTAALRRTHFAHRALVTAATADEAAAALRALAEDRSHAGVGRATARGRGRTVFVFPGQGSQWDGMGAVLLEQSPAFAQTVRDCDALLAPQLGWSVTDVLRAGGGPELSARRLDVVQPVMFTMYVALAAAWRELGIEPDAVTGHSQGEVAAAVVAGALTLEEGARIMAVRSRALQAVAGVGAMAVVELPLEQVRERIAPYGDAVSVAAVNTPTSVALSGDADAIEDLLFALDDEDVVCGKLEAPVASHSHWMDALLPGLEADLADLAPAAGRLPFYSTVTGTLLDGRELGAAYWCRNLREPVRLDLVQQQLIATGHDVFIEISPHPVLAMPLTEGSAGALVAGTLRRGHGDRSELLRALGELHTHGHRVPWERIWAGAGAARVAELPSYAFQRRSYWIDPPRPEAAPRAAADQAFWEAVGEEGPARLAELLDAPERLREGIGELLPLLSAWWQGQESRETVAGWLYEDAWELSPAPAGRAALTGAWALVTTEAEAGTADAVEDALRAAGATPYRVEAGADRAALGAALAALPEPPAAVLTLGSLDGTPDGSGSTAGFATTLTLLQALGDLGVSAPLWALTRGAADTDGAGPAAPLQALVTGLGRVAALEDPLRWGGTVDLPAQPHPGWAGALVACLAAGDHEDQVALRADGRHVRRLRRTAPHTAGPQHAKSWSTHGTALITGGQGALGLHLARRLAARGAEHIVLASRRAGAAPETELLRTELAALGVELTLEQADVGDRGQVDALLARTGDPRRPLRTVAHLAGLSRPAALTGLTPEAAAEENAAKVHGAWHLHEALAGRELDAFVLYGSGASLWGGAGQAAYAAANTALDALARHRRARGLTATVLHWGGWAGGGMVTAEAERAARSRGLRTMAPELALDALDIALGADLTALGVADIDWTAFAPAYRAARPRPLLDTLPEAREPQAEQAPDAAAGAQLRTALAGQGPEERLAALTALVKGEVAPVLGLAEAELDADRPLQQLGLDSLMAVKVRGELTRRTGLAVTTEAILRHATCEGIAAHLGAALAPEGSAPQPPAAGRGQDNPWLRVLKPAENPRARIVCVAGMGGTTGGHVPLVRHLPDDVELLGVQLPGREGRSDEAPVTDMMALADQVVAALAGRLAPGAPPVVLYGHSQGSWLAWEVAHRLAHRPAVPPLALVAACALPPLAPLTPGLDRLGELTGDLDGADPRELAALLEGLLPDEVLASEELLAEYVQRLRTDTVLAENHRAVLRGTDRPALGVPLFAVSGTADPVLPEGSMEVWRELAGALYVPRAIEGSHAAPITNPEAMAAELMNAIATIATSLEENHA</sequence>
<dbReference type="InterPro" id="IPR016036">
    <property type="entry name" value="Malonyl_transacylase_ACP-bd"/>
</dbReference>
<dbReference type="FunFam" id="3.40.47.10:FF:000042">
    <property type="entry name" value="Polyketide synthase Pks13"/>
    <property type="match status" value="1"/>
</dbReference>
<dbReference type="InterPro" id="IPR045851">
    <property type="entry name" value="AMP-bd_C_sf"/>
</dbReference>
<dbReference type="InterPro" id="IPR001031">
    <property type="entry name" value="Thioesterase"/>
</dbReference>
<keyword evidence="7" id="KW-0045">Antibiotic biosynthesis</keyword>
<dbReference type="Pfam" id="PF00975">
    <property type="entry name" value="Thioesterase"/>
    <property type="match status" value="1"/>
</dbReference>
<dbReference type="SMART" id="SM00825">
    <property type="entry name" value="PKS_KS"/>
    <property type="match status" value="2"/>
</dbReference>
<dbReference type="Gene3D" id="3.30.300.30">
    <property type="match status" value="1"/>
</dbReference>
<dbReference type="PANTHER" id="PTHR43775:SF51">
    <property type="entry name" value="INACTIVE PHENOLPHTHIOCEROL SYNTHESIS POLYKETIDE SYNTHASE TYPE I PKS1-RELATED"/>
    <property type="match status" value="1"/>
</dbReference>
<dbReference type="InterPro" id="IPR020802">
    <property type="entry name" value="TesA-like"/>
</dbReference>
<dbReference type="CDD" id="cd19531">
    <property type="entry name" value="LCL_NRPS-like"/>
    <property type="match status" value="1"/>
</dbReference>
<evidence type="ECO:0000256" key="6">
    <source>
        <dbReference type="ARBA" id="ARBA00023098"/>
    </source>
</evidence>
<keyword evidence="9" id="KW-0012">Acyltransferase</keyword>
<dbReference type="GO" id="GO:0005886">
    <property type="term" value="C:plasma membrane"/>
    <property type="evidence" value="ECO:0007669"/>
    <property type="project" value="TreeGrafter"/>
</dbReference>
<evidence type="ECO:0008006" key="16">
    <source>
        <dbReference type="Google" id="ProtNLM"/>
    </source>
</evidence>
<evidence type="ECO:0000256" key="9">
    <source>
        <dbReference type="ARBA" id="ARBA00023315"/>
    </source>
</evidence>
<dbReference type="SUPFAM" id="SSF53901">
    <property type="entry name" value="Thiolase-like"/>
    <property type="match status" value="2"/>
</dbReference>
<dbReference type="PROSITE" id="PS50075">
    <property type="entry name" value="CARRIER"/>
    <property type="match status" value="3"/>
</dbReference>
<evidence type="ECO:0000313" key="15">
    <source>
        <dbReference type="Proteomes" id="UP000095705"/>
    </source>
</evidence>
<dbReference type="Pfam" id="PF00550">
    <property type="entry name" value="PP-binding"/>
    <property type="match status" value="3"/>
</dbReference>
<dbReference type="GO" id="GO:0005737">
    <property type="term" value="C:cytoplasm"/>
    <property type="evidence" value="ECO:0007669"/>
    <property type="project" value="TreeGrafter"/>
</dbReference>
<name>A0A1E5P0C5_9ACTN</name>
<dbReference type="SUPFAM" id="SSF53474">
    <property type="entry name" value="alpha/beta-Hydrolases"/>
    <property type="match status" value="1"/>
</dbReference>
<evidence type="ECO:0000256" key="7">
    <source>
        <dbReference type="ARBA" id="ARBA00023194"/>
    </source>
</evidence>
<reference evidence="14 15" key="1">
    <citation type="submission" date="2016-08" db="EMBL/GenBank/DDBJ databases">
        <title>The complete genome of Streptomyces subrutilus 10-1-1.</title>
        <authorList>
            <person name="Chen X."/>
        </authorList>
    </citation>
    <scope>NUCLEOTIDE SEQUENCE [LARGE SCALE GENOMIC DNA]</scope>
    <source>
        <strain evidence="14 15">10-1-1</strain>
    </source>
</reference>
<dbReference type="Gene3D" id="3.30.559.30">
    <property type="entry name" value="Nonribosomal peptide synthetase, condensation domain"/>
    <property type="match status" value="1"/>
</dbReference>
<dbReference type="Gene3D" id="3.40.50.1820">
    <property type="entry name" value="alpha/beta hydrolase"/>
    <property type="match status" value="1"/>
</dbReference>
<evidence type="ECO:0000256" key="8">
    <source>
        <dbReference type="ARBA" id="ARBA00023268"/>
    </source>
</evidence>
<evidence type="ECO:0000256" key="5">
    <source>
        <dbReference type="ARBA" id="ARBA00022832"/>
    </source>
</evidence>
<dbReference type="InterPro" id="IPR006162">
    <property type="entry name" value="Ppantetheine_attach_site"/>
</dbReference>
<dbReference type="FunFam" id="3.40.47.10:FF:000019">
    <property type="entry name" value="Polyketide synthase type I"/>
    <property type="match status" value="1"/>
</dbReference>
<keyword evidence="11" id="KW-0175">Coiled coil</keyword>
<dbReference type="Gene3D" id="3.40.50.12780">
    <property type="entry name" value="N-terminal domain of ligase-like"/>
    <property type="match status" value="1"/>
</dbReference>
<dbReference type="OrthoDB" id="5478077at2"/>
<dbReference type="InterPro" id="IPR057326">
    <property type="entry name" value="KR_dom"/>
</dbReference>
<organism evidence="14 15">
    <name type="scientific">Streptomyces subrutilus</name>
    <dbReference type="NCBI Taxonomy" id="36818"/>
    <lineage>
        <taxon>Bacteria</taxon>
        <taxon>Bacillati</taxon>
        <taxon>Actinomycetota</taxon>
        <taxon>Actinomycetes</taxon>
        <taxon>Kitasatosporales</taxon>
        <taxon>Streptomycetaceae</taxon>
        <taxon>Streptomyces</taxon>
    </lineage>
</organism>
<dbReference type="STRING" id="36818.BGK67_32840"/>
<proteinExistence type="inferred from homology"/>
<dbReference type="NCBIfam" id="TIGR01733">
    <property type="entry name" value="AA-adenyl-dom"/>
    <property type="match status" value="1"/>
</dbReference>
<dbReference type="InterPro" id="IPR001242">
    <property type="entry name" value="Condensation_dom"/>
</dbReference>
<dbReference type="Gene3D" id="3.40.366.10">
    <property type="entry name" value="Malonyl-Coenzyme A Acyl Carrier Protein, domain 2"/>
    <property type="match status" value="2"/>
</dbReference>
<dbReference type="InterPro" id="IPR023213">
    <property type="entry name" value="CAT-like_dom_sf"/>
</dbReference>
<dbReference type="SMART" id="SM00822">
    <property type="entry name" value="PKS_KR"/>
    <property type="match status" value="1"/>
</dbReference>
<dbReference type="InterPro" id="IPR032821">
    <property type="entry name" value="PKS_assoc"/>
</dbReference>
<dbReference type="Gene3D" id="1.10.1200.10">
    <property type="entry name" value="ACP-like"/>
    <property type="match status" value="3"/>
</dbReference>
<dbReference type="Gene3D" id="3.40.47.10">
    <property type="match status" value="2"/>
</dbReference>
<keyword evidence="8" id="KW-0511">Multifunctional enzyme</keyword>
<evidence type="ECO:0000256" key="3">
    <source>
        <dbReference type="ARBA" id="ARBA00022553"/>
    </source>
</evidence>
<dbReference type="SUPFAM" id="SSF47336">
    <property type="entry name" value="ACP-like"/>
    <property type="match status" value="2"/>
</dbReference>
<dbReference type="GO" id="GO:0031177">
    <property type="term" value="F:phosphopantetheine binding"/>
    <property type="evidence" value="ECO:0007669"/>
    <property type="project" value="InterPro"/>
</dbReference>
<dbReference type="CDD" id="cd05930">
    <property type="entry name" value="A_NRPS"/>
    <property type="match status" value="1"/>
</dbReference>
<feature type="domain" description="Ketosynthase family 3 (KS3)" evidence="13">
    <location>
        <begin position="2125"/>
        <end position="2544"/>
    </location>
</feature>
<dbReference type="Pfam" id="PF16197">
    <property type="entry name" value="KAsynt_C_assoc"/>
    <property type="match status" value="2"/>
</dbReference>
<dbReference type="PANTHER" id="PTHR43775">
    <property type="entry name" value="FATTY ACID SYNTHASE"/>
    <property type="match status" value="1"/>
</dbReference>
<dbReference type="SMART" id="SM00824">
    <property type="entry name" value="PKS_TE"/>
    <property type="match status" value="1"/>
</dbReference>
<dbReference type="Pfam" id="PF02801">
    <property type="entry name" value="Ketoacyl-synt_C"/>
    <property type="match status" value="2"/>
</dbReference>
<dbReference type="Gene3D" id="3.30.559.10">
    <property type="entry name" value="Chloramphenicol acetyltransferase-like domain"/>
    <property type="match status" value="1"/>
</dbReference>
<dbReference type="InterPro" id="IPR014043">
    <property type="entry name" value="Acyl_transferase_dom"/>
</dbReference>
<evidence type="ECO:0000256" key="1">
    <source>
        <dbReference type="ARBA" id="ARBA00001957"/>
    </source>
</evidence>
<dbReference type="GO" id="GO:0004312">
    <property type="term" value="F:fatty acid synthase activity"/>
    <property type="evidence" value="ECO:0007669"/>
    <property type="project" value="TreeGrafter"/>
</dbReference>
<comment type="caution">
    <text evidence="14">The sequence shown here is derived from an EMBL/GenBank/DDBJ whole genome shotgun (WGS) entry which is preliminary data.</text>
</comment>
<evidence type="ECO:0000256" key="2">
    <source>
        <dbReference type="ARBA" id="ARBA00022450"/>
    </source>
</evidence>
<keyword evidence="6" id="KW-0443">Lipid metabolism</keyword>
<dbReference type="PROSITE" id="PS00012">
    <property type="entry name" value="PHOSPHOPANTETHEINE"/>
    <property type="match status" value="2"/>
</dbReference>
<dbReference type="RefSeq" id="WP_069924399.1">
    <property type="nucleotide sequence ID" value="NZ_MEHK01000002.1"/>
</dbReference>
<keyword evidence="15" id="KW-1185">Reference proteome</keyword>
<dbReference type="Gene3D" id="6.10.140.1830">
    <property type="match status" value="1"/>
</dbReference>
<dbReference type="Pfam" id="PF13193">
    <property type="entry name" value="AMP-binding_C"/>
    <property type="match status" value="1"/>
</dbReference>
<feature type="domain" description="Ketosynthase family 3 (KS3)" evidence="13">
    <location>
        <begin position="35"/>
        <end position="458"/>
    </location>
</feature>
<dbReference type="InterPro" id="IPR014030">
    <property type="entry name" value="Ketoacyl_synth_N"/>
</dbReference>
<evidence type="ECO:0000256" key="10">
    <source>
        <dbReference type="ARBA" id="ARBA00029443"/>
    </source>
</evidence>
<dbReference type="InterPro" id="IPR001227">
    <property type="entry name" value="Ac_transferase_dom_sf"/>
</dbReference>
<dbReference type="Proteomes" id="UP000095705">
    <property type="component" value="Unassembled WGS sequence"/>
</dbReference>
<dbReference type="InterPro" id="IPR025110">
    <property type="entry name" value="AMP-bd_C"/>
</dbReference>
<dbReference type="InterPro" id="IPR020841">
    <property type="entry name" value="PKS_Beta-ketoAc_synthase_dom"/>
</dbReference>
<dbReference type="SUPFAM" id="SSF51735">
    <property type="entry name" value="NAD(P)-binding Rossmann-fold domains"/>
    <property type="match status" value="2"/>
</dbReference>
<keyword evidence="3" id="KW-0597">Phosphoprotein</keyword>
<dbReference type="Gene3D" id="3.30.70.3290">
    <property type="match status" value="2"/>
</dbReference>
<dbReference type="InterPro" id="IPR009081">
    <property type="entry name" value="PP-bd_ACP"/>
</dbReference>
<dbReference type="InterPro" id="IPR016039">
    <property type="entry name" value="Thiolase-like"/>
</dbReference>
<dbReference type="InterPro" id="IPR018201">
    <property type="entry name" value="Ketoacyl_synth_AS"/>
</dbReference>
<dbReference type="GO" id="GO:0071770">
    <property type="term" value="P:DIM/DIP cell wall layer assembly"/>
    <property type="evidence" value="ECO:0007669"/>
    <property type="project" value="TreeGrafter"/>
</dbReference>
<protein>
    <recommendedName>
        <fullName evidence="16">Amino acid adenylation domain-containing protein</fullName>
    </recommendedName>
</protein>
<evidence type="ECO:0000313" key="14">
    <source>
        <dbReference type="EMBL" id="OEJ22348.1"/>
    </source>
</evidence>
<dbReference type="InterPro" id="IPR014031">
    <property type="entry name" value="Ketoacyl_synth_C"/>
</dbReference>
<dbReference type="SMART" id="SM00823">
    <property type="entry name" value="PKS_PP"/>
    <property type="match status" value="3"/>
</dbReference>
<dbReference type="CDD" id="cd00833">
    <property type="entry name" value="PKS"/>
    <property type="match status" value="2"/>
</dbReference>